<proteinExistence type="predicted"/>
<comment type="caution">
    <text evidence="4">The sequence shown here is derived from an EMBL/GenBank/DDBJ whole genome shotgun (WGS) entry which is preliminary data.</text>
</comment>
<dbReference type="OrthoDB" id="9775724at2"/>
<gene>
    <name evidence="4" type="ORF">DFR30_2704</name>
</gene>
<dbReference type="EMBL" id="SMFX01000001">
    <property type="protein sequence ID" value="TCK19393.1"/>
    <property type="molecule type" value="Genomic_DNA"/>
</dbReference>
<dbReference type="Proteomes" id="UP000295707">
    <property type="component" value="Unassembled WGS sequence"/>
</dbReference>
<reference evidence="4 5" key="1">
    <citation type="submission" date="2019-03" db="EMBL/GenBank/DDBJ databases">
        <title>Genomic Encyclopedia of Type Strains, Phase IV (KMG-IV): sequencing the most valuable type-strain genomes for metagenomic binning, comparative biology and taxonomic classification.</title>
        <authorList>
            <person name="Goeker M."/>
        </authorList>
    </citation>
    <scope>NUCLEOTIDE SEQUENCE [LARGE SCALE GENOMIC DNA]</scope>
    <source>
        <strain evidence="4 5">DSM 19610</strain>
    </source>
</reference>
<dbReference type="Pfam" id="PF10609">
    <property type="entry name" value="ParA"/>
    <property type="match status" value="1"/>
</dbReference>
<accession>A0A4R1HFD9</accession>
<keyword evidence="2" id="KW-0067">ATP-binding</keyword>
<feature type="region of interest" description="Disordered" evidence="3">
    <location>
        <begin position="11"/>
        <end position="30"/>
    </location>
</feature>
<dbReference type="AlphaFoldDB" id="A0A4R1HFD9"/>
<keyword evidence="1" id="KW-0547">Nucleotide-binding</keyword>
<dbReference type="RefSeq" id="WP_132974026.1">
    <property type="nucleotide sequence ID" value="NZ_SMFX01000001.1"/>
</dbReference>
<evidence type="ECO:0000313" key="5">
    <source>
        <dbReference type="Proteomes" id="UP000295707"/>
    </source>
</evidence>
<evidence type="ECO:0000256" key="2">
    <source>
        <dbReference type="ARBA" id="ARBA00022840"/>
    </source>
</evidence>
<dbReference type="CDD" id="cd05387">
    <property type="entry name" value="BY-kinase"/>
    <property type="match status" value="1"/>
</dbReference>
<dbReference type="PANTHER" id="PTHR32309:SF31">
    <property type="entry name" value="CAPSULAR EXOPOLYSACCHARIDE FAMILY"/>
    <property type="match status" value="1"/>
</dbReference>
<keyword evidence="5" id="KW-1185">Reference proteome</keyword>
<dbReference type="SUPFAM" id="SSF52540">
    <property type="entry name" value="P-loop containing nucleoside triphosphate hydrolases"/>
    <property type="match status" value="1"/>
</dbReference>
<name>A0A4R1HFD9_9GAMM</name>
<dbReference type="GO" id="GO:0005524">
    <property type="term" value="F:ATP binding"/>
    <property type="evidence" value="ECO:0007669"/>
    <property type="project" value="UniProtKB-KW"/>
</dbReference>
<keyword evidence="4" id="KW-0418">Kinase</keyword>
<evidence type="ECO:0000313" key="4">
    <source>
        <dbReference type="EMBL" id="TCK19393.1"/>
    </source>
</evidence>
<organism evidence="4 5">
    <name type="scientific">Thiogranum longum</name>
    <dbReference type="NCBI Taxonomy" id="1537524"/>
    <lineage>
        <taxon>Bacteria</taxon>
        <taxon>Pseudomonadati</taxon>
        <taxon>Pseudomonadota</taxon>
        <taxon>Gammaproteobacteria</taxon>
        <taxon>Chromatiales</taxon>
        <taxon>Ectothiorhodospiraceae</taxon>
        <taxon>Thiogranum</taxon>
    </lineage>
</organism>
<protein>
    <submittedName>
        <fullName evidence="4">Exopolysaccharide/PEP-CTERM locus tyrosine autokinase</fullName>
    </submittedName>
</protein>
<evidence type="ECO:0000256" key="3">
    <source>
        <dbReference type="SAM" id="MobiDB-lite"/>
    </source>
</evidence>
<dbReference type="InterPro" id="IPR050445">
    <property type="entry name" value="Bact_polysacc_biosynth/exp"/>
</dbReference>
<sequence length="263" mass="28616">MERIKQALERARAERQGQPASIPTRDAPAHVPAEDITYSQTRNVDVSKTTLRKNRVITGFDPCDFTDAYKMLRTQVLQRLDENDWNVLAVTSPGSGEGKSLTALNLAASIAMEIDHTVLLVDANLRHPSLHQHLGLPDGPGLNDYLTKDSPLSELLVHPKDIEHLTFLPAGAAMLNSAEMLNSPKMTHLVDELKNRYAGRIIVFDLPPVLSAADALAFAPYVDAALLVIEEGKTSRQEVENALELLSSTNVLGTVLNKAGNAG</sequence>
<dbReference type="Gene3D" id="3.40.50.300">
    <property type="entry name" value="P-loop containing nucleotide triphosphate hydrolases"/>
    <property type="match status" value="1"/>
</dbReference>
<dbReference type="PANTHER" id="PTHR32309">
    <property type="entry name" value="TYROSINE-PROTEIN KINASE"/>
    <property type="match status" value="1"/>
</dbReference>
<dbReference type="InterPro" id="IPR005702">
    <property type="entry name" value="Wzc-like_C"/>
</dbReference>
<dbReference type="NCBIfam" id="TIGR01007">
    <property type="entry name" value="eps_fam"/>
    <property type="match status" value="1"/>
</dbReference>
<dbReference type="InterPro" id="IPR033756">
    <property type="entry name" value="YlxH/NBP35"/>
</dbReference>
<evidence type="ECO:0000256" key="1">
    <source>
        <dbReference type="ARBA" id="ARBA00022741"/>
    </source>
</evidence>
<dbReference type="GO" id="GO:0004713">
    <property type="term" value="F:protein tyrosine kinase activity"/>
    <property type="evidence" value="ECO:0007669"/>
    <property type="project" value="UniProtKB-KW"/>
</dbReference>
<dbReference type="InterPro" id="IPR027417">
    <property type="entry name" value="P-loop_NTPase"/>
</dbReference>
<keyword evidence="4" id="KW-0808">Transferase</keyword>